<accession>A0A0F8Z7S6</accession>
<name>A0A0F8Z7S6_9ZZZZ</name>
<dbReference type="AlphaFoldDB" id="A0A0F8Z7S6"/>
<reference evidence="2" key="1">
    <citation type="journal article" date="2015" name="Nature">
        <title>Complex archaea that bridge the gap between prokaryotes and eukaryotes.</title>
        <authorList>
            <person name="Spang A."/>
            <person name="Saw J.H."/>
            <person name="Jorgensen S.L."/>
            <person name="Zaremba-Niedzwiedzka K."/>
            <person name="Martijn J."/>
            <person name="Lind A.E."/>
            <person name="van Eijk R."/>
            <person name="Schleper C."/>
            <person name="Guy L."/>
            <person name="Ettema T.J."/>
        </authorList>
    </citation>
    <scope>NUCLEOTIDE SEQUENCE</scope>
</reference>
<comment type="caution">
    <text evidence="2">The sequence shown here is derived from an EMBL/GenBank/DDBJ whole genome shotgun (WGS) entry which is preliminary data.</text>
</comment>
<evidence type="ECO:0000313" key="2">
    <source>
        <dbReference type="EMBL" id="KKK89822.1"/>
    </source>
</evidence>
<evidence type="ECO:0000256" key="1">
    <source>
        <dbReference type="SAM" id="MobiDB-lite"/>
    </source>
</evidence>
<dbReference type="EMBL" id="LAZR01049363">
    <property type="protein sequence ID" value="KKK89822.1"/>
    <property type="molecule type" value="Genomic_DNA"/>
</dbReference>
<gene>
    <name evidence="2" type="ORF">LCGC14_2729250</name>
</gene>
<sequence>EQRNRTSNLLLVKQPLYQIELVPRGTPGGTRTPDPLLRRQPL</sequence>
<feature type="non-terminal residue" evidence="2">
    <location>
        <position position="1"/>
    </location>
</feature>
<feature type="region of interest" description="Disordered" evidence="1">
    <location>
        <begin position="22"/>
        <end position="42"/>
    </location>
</feature>
<protein>
    <submittedName>
        <fullName evidence="2">Uncharacterized protein</fullName>
    </submittedName>
</protein>
<proteinExistence type="predicted"/>
<organism evidence="2">
    <name type="scientific">marine sediment metagenome</name>
    <dbReference type="NCBI Taxonomy" id="412755"/>
    <lineage>
        <taxon>unclassified sequences</taxon>
        <taxon>metagenomes</taxon>
        <taxon>ecological metagenomes</taxon>
    </lineage>
</organism>